<evidence type="ECO:0000313" key="2">
    <source>
        <dbReference type="Proteomes" id="UP000828941"/>
    </source>
</evidence>
<gene>
    <name evidence="1" type="ORF">L6164_002450</name>
</gene>
<protein>
    <submittedName>
        <fullName evidence="1">Uncharacterized protein</fullName>
    </submittedName>
</protein>
<reference evidence="1 2" key="1">
    <citation type="journal article" date="2022" name="DNA Res.">
        <title>Chromosomal-level genome assembly of the orchid tree Bauhinia variegata (Leguminosae; Cercidoideae) supports the allotetraploid origin hypothesis of Bauhinia.</title>
        <authorList>
            <person name="Zhong Y."/>
            <person name="Chen Y."/>
            <person name="Zheng D."/>
            <person name="Pang J."/>
            <person name="Liu Y."/>
            <person name="Luo S."/>
            <person name="Meng S."/>
            <person name="Qian L."/>
            <person name="Wei D."/>
            <person name="Dai S."/>
            <person name="Zhou R."/>
        </authorList>
    </citation>
    <scope>NUCLEOTIDE SEQUENCE [LARGE SCALE GENOMIC DNA]</scope>
    <source>
        <strain evidence="1">BV-YZ2020</strain>
    </source>
</reference>
<keyword evidence="2" id="KW-1185">Reference proteome</keyword>
<sequence length="217" mass="24872">MSMVPYPQPRMVQIINRQYCRPCYINLNINRRSLALDGKFIATDISGNVIFKVDAALMTLHNRRVLHNAAGHPIVTLHKKIMTLHDRWEVFRGDSTDANNLLFSVKRKSMIQWKIKLYVFLAYNISESTCDFMVDVNWFKRSCVVYAGQSSTIVATMENNNGRKVVTVYPNVDYAFIAALIVILDDMKHVDGITKLTINTMTGDFGISDILLDSFWR</sequence>
<dbReference type="Proteomes" id="UP000828941">
    <property type="component" value="Chromosome 2"/>
</dbReference>
<accession>A0ACB9PYT7</accession>
<proteinExistence type="predicted"/>
<organism evidence="1 2">
    <name type="scientific">Bauhinia variegata</name>
    <name type="common">Purple orchid tree</name>
    <name type="synonym">Phanera variegata</name>
    <dbReference type="NCBI Taxonomy" id="167791"/>
    <lineage>
        <taxon>Eukaryota</taxon>
        <taxon>Viridiplantae</taxon>
        <taxon>Streptophyta</taxon>
        <taxon>Embryophyta</taxon>
        <taxon>Tracheophyta</taxon>
        <taxon>Spermatophyta</taxon>
        <taxon>Magnoliopsida</taxon>
        <taxon>eudicotyledons</taxon>
        <taxon>Gunneridae</taxon>
        <taxon>Pentapetalae</taxon>
        <taxon>rosids</taxon>
        <taxon>fabids</taxon>
        <taxon>Fabales</taxon>
        <taxon>Fabaceae</taxon>
        <taxon>Cercidoideae</taxon>
        <taxon>Cercideae</taxon>
        <taxon>Bauhiniinae</taxon>
        <taxon>Bauhinia</taxon>
    </lineage>
</organism>
<dbReference type="EMBL" id="CM039427">
    <property type="protein sequence ID" value="KAI4353505.1"/>
    <property type="molecule type" value="Genomic_DNA"/>
</dbReference>
<name>A0ACB9PYT7_BAUVA</name>
<evidence type="ECO:0000313" key="1">
    <source>
        <dbReference type="EMBL" id="KAI4353505.1"/>
    </source>
</evidence>
<comment type="caution">
    <text evidence="1">The sequence shown here is derived from an EMBL/GenBank/DDBJ whole genome shotgun (WGS) entry which is preliminary data.</text>
</comment>